<dbReference type="SMART" id="SM00776">
    <property type="entry name" value="NPCBM"/>
    <property type="match status" value="1"/>
</dbReference>
<name>A0A7M2WVE3_9BACT</name>
<evidence type="ECO:0000313" key="4">
    <source>
        <dbReference type="Proteomes" id="UP000593765"/>
    </source>
</evidence>
<organism evidence="3 4">
    <name type="scientific">Humisphaera borealis</name>
    <dbReference type="NCBI Taxonomy" id="2807512"/>
    <lineage>
        <taxon>Bacteria</taxon>
        <taxon>Pseudomonadati</taxon>
        <taxon>Planctomycetota</taxon>
        <taxon>Phycisphaerae</taxon>
        <taxon>Tepidisphaerales</taxon>
        <taxon>Tepidisphaeraceae</taxon>
        <taxon>Humisphaera</taxon>
    </lineage>
</organism>
<sequence length="603" mass="64595">MERLLALLLVVVTVPLTSSAAPTPQEEIADQVPKAVAILNKWQAADPVPADRRLHLVYWTPADREPAPRYRERLSAIFLDIQKYYLSEMKRMGFGERTIKLHTEPGGLLKIHLVKGAKPYEKYDVKSGSEIRKECLPVLKAAGIDADSETIVIFCNMSNYDAAAGTVNQNSPYYAGGSKRGGTAWQVDSPILDLALLDKKEPMVKDGQYGRISVGKYNSIFIGGVAHELGHALSLPHNAERPDQKTAFGTALMGSGNRTYGDDRRGEGRGSFITLAHGLRLASLPLFSGSAKGIDLKASARLSDIEITPAEKSFTFKARVTADPPCYAVVGYMDPAGGNDYDATTCTAVPDADGTFTLRCDALRKGKAGELRIVALQANGGGIGDKTYTVAYNVDDSGKVDLGSAIGMLKLAGIAKAVNAGNAAAARDEIARLQKENADARTLEIARTLYGTIDFKSGPSPAELEGETCHLSEASWTTARVGWGRPTANRLPGDSAIIRAGGKLFVRGLYAHAPSAYAWNLDRKWKTFTAQAGMADGNDGSVVFVVLGDGRELWRSATVKALGVVPVSVSVEGVKSLELRVENAGDGNASDWGVWLEPTLRRG</sequence>
<evidence type="ECO:0000313" key="3">
    <source>
        <dbReference type="EMBL" id="QOV89455.1"/>
    </source>
</evidence>
<protein>
    <submittedName>
        <fullName evidence="3">NPCBM/NEW2 domain-containing protein</fullName>
    </submittedName>
</protein>
<dbReference type="RefSeq" id="WP_206292495.1">
    <property type="nucleotide sequence ID" value="NZ_CP063458.1"/>
</dbReference>
<dbReference type="InterPro" id="IPR008979">
    <property type="entry name" value="Galactose-bd-like_sf"/>
</dbReference>
<dbReference type="SUPFAM" id="SSF49785">
    <property type="entry name" value="Galactose-binding domain-like"/>
    <property type="match status" value="1"/>
</dbReference>
<gene>
    <name evidence="3" type="ORF">IPV69_25200</name>
</gene>
<feature type="chain" id="PRO_5033996596" evidence="1">
    <location>
        <begin position="21"/>
        <end position="603"/>
    </location>
</feature>
<dbReference type="Gene3D" id="2.60.120.1060">
    <property type="entry name" value="NPCBM/NEW2 domain"/>
    <property type="match status" value="1"/>
</dbReference>
<dbReference type="Pfam" id="PF08305">
    <property type="entry name" value="NPCBM"/>
    <property type="match status" value="1"/>
</dbReference>
<dbReference type="AlphaFoldDB" id="A0A7M2WVE3"/>
<dbReference type="EMBL" id="CP063458">
    <property type="protein sequence ID" value="QOV89455.1"/>
    <property type="molecule type" value="Genomic_DNA"/>
</dbReference>
<keyword evidence="4" id="KW-1185">Reference proteome</keyword>
<dbReference type="Proteomes" id="UP000593765">
    <property type="component" value="Chromosome"/>
</dbReference>
<proteinExistence type="predicted"/>
<dbReference type="SUPFAM" id="SSF55486">
    <property type="entry name" value="Metalloproteases ('zincins'), catalytic domain"/>
    <property type="match status" value="1"/>
</dbReference>
<evidence type="ECO:0000256" key="1">
    <source>
        <dbReference type="SAM" id="SignalP"/>
    </source>
</evidence>
<reference evidence="3 4" key="1">
    <citation type="submission" date="2020-10" db="EMBL/GenBank/DDBJ databases">
        <title>Wide distribution of Phycisphaera-like planctomycetes from WD2101 soil group in peatlands and genome analysis of the first cultivated representative.</title>
        <authorList>
            <person name="Dedysh S.N."/>
            <person name="Beletsky A.V."/>
            <person name="Ivanova A."/>
            <person name="Kulichevskaya I.S."/>
            <person name="Suzina N.E."/>
            <person name="Philippov D.A."/>
            <person name="Rakitin A.L."/>
            <person name="Mardanov A.V."/>
            <person name="Ravin N.V."/>
        </authorList>
    </citation>
    <scope>NUCLEOTIDE SEQUENCE [LARGE SCALE GENOMIC DNA]</scope>
    <source>
        <strain evidence="3 4">M1803</strain>
    </source>
</reference>
<accession>A0A7M2WVE3</accession>
<dbReference type="InterPro" id="IPR038637">
    <property type="entry name" value="NPCBM_sf"/>
</dbReference>
<dbReference type="InterPro" id="IPR013222">
    <property type="entry name" value="Glyco_hyd_98_carb-bd"/>
</dbReference>
<evidence type="ECO:0000259" key="2">
    <source>
        <dbReference type="SMART" id="SM00776"/>
    </source>
</evidence>
<feature type="domain" description="Glycosyl hydrolase family 98 putative carbohydrate-binding module" evidence="2">
    <location>
        <begin position="464"/>
        <end position="602"/>
    </location>
</feature>
<keyword evidence="1" id="KW-0732">Signal</keyword>
<dbReference type="KEGG" id="hbs:IPV69_25200"/>
<feature type="signal peptide" evidence="1">
    <location>
        <begin position="1"/>
        <end position="20"/>
    </location>
</feature>